<gene>
    <name evidence="7" type="ORF">E5676_scaffold264G00740</name>
</gene>
<dbReference type="InterPro" id="IPR001841">
    <property type="entry name" value="Znf_RING"/>
</dbReference>
<dbReference type="GO" id="GO:0008270">
    <property type="term" value="F:zinc ion binding"/>
    <property type="evidence" value="ECO:0007669"/>
    <property type="project" value="UniProtKB-KW"/>
</dbReference>
<evidence type="ECO:0000256" key="1">
    <source>
        <dbReference type="ARBA" id="ARBA00022723"/>
    </source>
</evidence>
<dbReference type="PANTHER" id="PTHR45969:SF9">
    <property type="entry name" value="RING-TYPE DOMAIN-CONTAINING PROTEIN"/>
    <property type="match status" value="1"/>
</dbReference>
<keyword evidence="1" id="KW-0479">Metal-binding</keyword>
<dbReference type="Gene3D" id="3.30.40.10">
    <property type="entry name" value="Zinc/RING finger domain, C3HC4 (zinc finger)"/>
    <property type="match status" value="1"/>
</dbReference>
<keyword evidence="5" id="KW-1133">Transmembrane helix</keyword>
<dbReference type="SUPFAM" id="SSF57850">
    <property type="entry name" value="RING/U-box"/>
    <property type="match status" value="1"/>
</dbReference>
<sequence>MLGLFYLVSPMRFPILFFSTFLWIPLFRMKQAILGVVATVFGRPSSPQHGTDLVVVRSYDEDHGGSSEEICSICLTEFGRSEDSVCKLPNCEHLFHFNCIQEWIDRNRFTCPLCRCFFLEDNHKMDTKWRFLVPDNPSSLYYFLQ</sequence>
<evidence type="ECO:0000313" key="7">
    <source>
        <dbReference type="EMBL" id="TYK01060.1"/>
    </source>
</evidence>
<keyword evidence="5" id="KW-0812">Transmembrane</keyword>
<keyword evidence="2 4" id="KW-0863">Zinc-finger</keyword>
<reference evidence="7 8" key="1">
    <citation type="submission" date="2019-08" db="EMBL/GenBank/DDBJ databases">
        <title>Draft genome sequences of two oriental melons (Cucumis melo L. var makuwa).</title>
        <authorList>
            <person name="Kwon S.-Y."/>
        </authorList>
    </citation>
    <scope>NUCLEOTIDE SEQUENCE [LARGE SCALE GENOMIC DNA]</scope>
    <source>
        <strain evidence="8">cv. Chang Bougi</strain>
        <tissue evidence="7">Leaf</tissue>
    </source>
</reference>
<protein>
    <submittedName>
        <fullName evidence="7">RING-H2 finger protein ATL18-like</fullName>
    </submittedName>
</protein>
<comment type="caution">
    <text evidence="7">The sequence shown here is derived from an EMBL/GenBank/DDBJ whole genome shotgun (WGS) entry which is preliminary data.</text>
</comment>
<dbReference type="InterPro" id="IPR013083">
    <property type="entry name" value="Znf_RING/FYVE/PHD"/>
</dbReference>
<dbReference type="Proteomes" id="UP000321947">
    <property type="component" value="Unassembled WGS sequence"/>
</dbReference>
<dbReference type="PANTHER" id="PTHR45969">
    <property type="entry name" value="RING ZINC FINGER PROTEIN-RELATED"/>
    <property type="match status" value="1"/>
</dbReference>
<organism evidence="7 8">
    <name type="scientific">Cucumis melo var. makuwa</name>
    <name type="common">Oriental melon</name>
    <dbReference type="NCBI Taxonomy" id="1194695"/>
    <lineage>
        <taxon>Eukaryota</taxon>
        <taxon>Viridiplantae</taxon>
        <taxon>Streptophyta</taxon>
        <taxon>Embryophyta</taxon>
        <taxon>Tracheophyta</taxon>
        <taxon>Spermatophyta</taxon>
        <taxon>Magnoliopsida</taxon>
        <taxon>eudicotyledons</taxon>
        <taxon>Gunneridae</taxon>
        <taxon>Pentapetalae</taxon>
        <taxon>rosids</taxon>
        <taxon>fabids</taxon>
        <taxon>Cucurbitales</taxon>
        <taxon>Cucurbitaceae</taxon>
        <taxon>Benincaseae</taxon>
        <taxon>Cucumis</taxon>
    </lineage>
</organism>
<evidence type="ECO:0000259" key="6">
    <source>
        <dbReference type="PROSITE" id="PS50089"/>
    </source>
</evidence>
<dbReference type="GO" id="GO:0061630">
    <property type="term" value="F:ubiquitin protein ligase activity"/>
    <property type="evidence" value="ECO:0007669"/>
    <property type="project" value="TreeGrafter"/>
</dbReference>
<accession>A0A5D3BPT9</accession>
<dbReference type="SMART" id="SM00184">
    <property type="entry name" value="RING"/>
    <property type="match status" value="1"/>
</dbReference>
<keyword evidence="3" id="KW-0862">Zinc</keyword>
<evidence type="ECO:0000313" key="8">
    <source>
        <dbReference type="Proteomes" id="UP000321947"/>
    </source>
</evidence>
<dbReference type="GO" id="GO:0016567">
    <property type="term" value="P:protein ubiquitination"/>
    <property type="evidence" value="ECO:0007669"/>
    <property type="project" value="TreeGrafter"/>
</dbReference>
<feature type="transmembrane region" description="Helical" evidence="5">
    <location>
        <begin position="6"/>
        <end position="24"/>
    </location>
</feature>
<name>A0A5D3BPT9_CUCMM</name>
<evidence type="ECO:0000256" key="2">
    <source>
        <dbReference type="ARBA" id="ARBA00022771"/>
    </source>
</evidence>
<evidence type="ECO:0000256" key="3">
    <source>
        <dbReference type="ARBA" id="ARBA00022833"/>
    </source>
</evidence>
<evidence type="ECO:0000256" key="5">
    <source>
        <dbReference type="SAM" id="Phobius"/>
    </source>
</evidence>
<dbReference type="Pfam" id="PF13639">
    <property type="entry name" value="zf-RING_2"/>
    <property type="match status" value="1"/>
</dbReference>
<evidence type="ECO:0000256" key="4">
    <source>
        <dbReference type="PROSITE-ProRule" id="PRU00175"/>
    </source>
</evidence>
<feature type="domain" description="RING-type" evidence="6">
    <location>
        <begin position="71"/>
        <end position="115"/>
    </location>
</feature>
<proteinExistence type="predicted"/>
<dbReference type="AlphaFoldDB" id="A0A5D3BPT9"/>
<dbReference type="EMBL" id="SSTD01016369">
    <property type="protein sequence ID" value="TYK01060.1"/>
    <property type="molecule type" value="Genomic_DNA"/>
</dbReference>
<dbReference type="PROSITE" id="PS50089">
    <property type="entry name" value="ZF_RING_2"/>
    <property type="match status" value="1"/>
</dbReference>
<keyword evidence="5" id="KW-0472">Membrane</keyword>